<reference evidence="1 2" key="1">
    <citation type="submission" date="2013-03" db="EMBL/GenBank/DDBJ databases">
        <title>The Genome Sequence of Phialophora europaea CBS 101466.</title>
        <authorList>
            <consortium name="The Broad Institute Genomics Platform"/>
            <person name="Cuomo C."/>
            <person name="de Hoog S."/>
            <person name="Gorbushina A."/>
            <person name="Walker B."/>
            <person name="Young S.K."/>
            <person name="Zeng Q."/>
            <person name="Gargeya S."/>
            <person name="Fitzgerald M."/>
            <person name="Haas B."/>
            <person name="Abouelleil A."/>
            <person name="Allen A.W."/>
            <person name="Alvarado L."/>
            <person name="Arachchi H.M."/>
            <person name="Berlin A.M."/>
            <person name="Chapman S.B."/>
            <person name="Gainer-Dewar J."/>
            <person name="Goldberg J."/>
            <person name="Griggs A."/>
            <person name="Gujja S."/>
            <person name="Hansen M."/>
            <person name="Howarth C."/>
            <person name="Imamovic A."/>
            <person name="Ireland A."/>
            <person name="Larimer J."/>
            <person name="McCowan C."/>
            <person name="Murphy C."/>
            <person name="Pearson M."/>
            <person name="Poon T.W."/>
            <person name="Priest M."/>
            <person name="Roberts A."/>
            <person name="Saif S."/>
            <person name="Shea T."/>
            <person name="Sisk P."/>
            <person name="Sykes S."/>
            <person name="Wortman J."/>
            <person name="Nusbaum C."/>
            <person name="Birren B."/>
        </authorList>
    </citation>
    <scope>NUCLEOTIDE SEQUENCE [LARGE SCALE GENOMIC DNA]</scope>
    <source>
        <strain evidence="1 2">CBS 101466</strain>
    </source>
</reference>
<dbReference type="AlphaFoldDB" id="W2RKA6"/>
<dbReference type="GeneID" id="19976392"/>
<evidence type="ECO:0000313" key="1">
    <source>
        <dbReference type="EMBL" id="ETN36775.1"/>
    </source>
</evidence>
<dbReference type="HOGENOM" id="CLU_3175375_0_0_1"/>
<dbReference type="EMBL" id="KB822725">
    <property type="protein sequence ID" value="ETN36775.1"/>
    <property type="molecule type" value="Genomic_DNA"/>
</dbReference>
<accession>W2RKA6</accession>
<keyword evidence="2" id="KW-1185">Reference proteome</keyword>
<sequence>MELTTFRDGGSPLCYSNIRRNTASRLYIRSGAKRGRRTDFSRRGNVN</sequence>
<dbReference type="InParanoid" id="W2RKA6"/>
<dbReference type="RefSeq" id="XP_008721593.1">
    <property type="nucleotide sequence ID" value="XM_008723371.1"/>
</dbReference>
<dbReference type="Proteomes" id="UP000030752">
    <property type="component" value="Unassembled WGS sequence"/>
</dbReference>
<organism evidence="1 2">
    <name type="scientific">Cyphellophora europaea (strain CBS 101466)</name>
    <name type="common">Phialophora europaea</name>
    <dbReference type="NCBI Taxonomy" id="1220924"/>
    <lineage>
        <taxon>Eukaryota</taxon>
        <taxon>Fungi</taxon>
        <taxon>Dikarya</taxon>
        <taxon>Ascomycota</taxon>
        <taxon>Pezizomycotina</taxon>
        <taxon>Eurotiomycetes</taxon>
        <taxon>Chaetothyriomycetidae</taxon>
        <taxon>Chaetothyriales</taxon>
        <taxon>Cyphellophoraceae</taxon>
        <taxon>Cyphellophora</taxon>
    </lineage>
</organism>
<protein>
    <submittedName>
        <fullName evidence="1">Uncharacterized protein</fullName>
    </submittedName>
</protein>
<evidence type="ECO:0000313" key="2">
    <source>
        <dbReference type="Proteomes" id="UP000030752"/>
    </source>
</evidence>
<proteinExistence type="predicted"/>
<dbReference type="VEuPathDB" id="FungiDB:HMPREF1541_09053"/>
<name>W2RKA6_CYPE1</name>
<gene>
    <name evidence="1" type="ORF">HMPREF1541_09053</name>
</gene>